<dbReference type="InterPro" id="IPR050181">
    <property type="entry name" value="Cold_shock_domain"/>
</dbReference>
<evidence type="ECO:0000256" key="1">
    <source>
        <dbReference type="ARBA" id="ARBA00004496"/>
    </source>
</evidence>
<protein>
    <submittedName>
        <fullName evidence="5">Cold-shock protein</fullName>
    </submittedName>
</protein>
<dbReference type="Pfam" id="PF00313">
    <property type="entry name" value="CSD"/>
    <property type="match status" value="1"/>
</dbReference>
<dbReference type="GO" id="GO:0003676">
    <property type="term" value="F:nucleic acid binding"/>
    <property type="evidence" value="ECO:0007669"/>
    <property type="project" value="InterPro"/>
</dbReference>
<dbReference type="EMBL" id="CP022530">
    <property type="protein sequence ID" value="ASP39300.1"/>
    <property type="molecule type" value="Genomic_DNA"/>
</dbReference>
<dbReference type="PANTHER" id="PTHR11544">
    <property type="entry name" value="COLD SHOCK DOMAIN CONTAINING PROTEINS"/>
    <property type="match status" value="1"/>
</dbReference>
<dbReference type="OrthoDB" id="9810590at2"/>
<dbReference type="InterPro" id="IPR011129">
    <property type="entry name" value="CSD"/>
</dbReference>
<comment type="subcellular location">
    <subcellularLocation>
        <location evidence="1 3">Cytoplasm</location>
    </subcellularLocation>
</comment>
<dbReference type="KEGG" id="bsan:CHH28_11705"/>
<dbReference type="SUPFAM" id="SSF50249">
    <property type="entry name" value="Nucleic acid-binding proteins"/>
    <property type="match status" value="1"/>
</dbReference>
<dbReference type="PRINTS" id="PR00050">
    <property type="entry name" value="COLDSHOCK"/>
</dbReference>
<dbReference type="RefSeq" id="WP_094060480.1">
    <property type="nucleotide sequence ID" value="NZ_CP022530.1"/>
</dbReference>
<keyword evidence="2" id="KW-0963">Cytoplasm</keyword>
<feature type="domain" description="CSD" evidence="4">
    <location>
        <begin position="4"/>
        <end position="68"/>
    </location>
</feature>
<dbReference type="Proteomes" id="UP000202440">
    <property type="component" value="Chromosome"/>
</dbReference>
<evidence type="ECO:0000313" key="6">
    <source>
        <dbReference type="Proteomes" id="UP000202440"/>
    </source>
</evidence>
<dbReference type="InterPro" id="IPR012156">
    <property type="entry name" value="Cold_shock_CspA"/>
</dbReference>
<dbReference type="SMART" id="SM00357">
    <property type="entry name" value="CSP"/>
    <property type="match status" value="1"/>
</dbReference>
<dbReference type="Gene3D" id="6.20.370.130">
    <property type="match status" value="1"/>
</dbReference>
<dbReference type="GO" id="GO:0005829">
    <property type="term" value="C:cytosol"/>
    <property type="evidence" value="ECO:0007669"/>
    <property type="project" value="UniProtKB-ARBA"/>
</dbReference>
<proteinExistence type="predicted"/>
<dbReference type="FunFam" id="2.40.50.140:FF:000006">
    <property type="entry name" value="Cold shock protein CspC"/>
    <property type="match status" value="1"/>
</dbReference>
<dbReference type="PROSITE" id="PS00352">
    <property type="entry name" value="CSD_1"/>
    <property type="match status" value="1"/>
</dbReference>
<evidence type="ECO:0000313" key="5">
    <source>
        <dbReference type="EMBL" id="ASP39300.1"/>
    </source>
</evidence>
<evidence type="ECO:0000259" key="4">
    <source>
        <dbReference type="PROSITE" id="PS51857"/>
    </source>
</evidence>
<dbReference type="InterPro" id="IPR012340">
    <property type="entry name" value="NA-bd_OB-fold"/>
</dbReference>
<keyword evidence="6" id="KW-1185">Reference proteome</keyword>
<sequence>MADLVQGTVKWFNDEKGFGFIAQESGKDVFVHFSAINGNGRKTLVEGQTVTMEVVQGQKGPQAENVTPV</sequence>
<dbReference type="PIRSF" id="PIRSF002599">
    <property type="entry name" value="Cold_shock_A"/>
    <property type="match status" value="1"/>
</dbReference>
<dbReference type="CDD" id="cd04458">
    <property type="entry name" value="CSP_CDS"/>
    <property type="match status" value="1"/>
</dbReference>
<dbReference type="Gene3D" id="2.40.50.140">
    <property type="entry name" value="Nucleic acid-binding proteins"/>
    <property type="match status" value="1"/>
</dbReference>
<evidence type="ECO:0000256" key="3">
    <source>
        <dbReference type="RuleBase" id="RU000408"/>
    </source>
</evidence>
<name>A0A222FKJ6_9GAMM</name>
<dbReference type="AlphaFoldDB" id="A0A222FKJ6"/>
<dbReference type="InterPro" id="IPR019844">
    <property type="entry name" value="CSD_CS"/>
</dbReference>
<dbReference type="PROSITE" id="PS51857">
    <property type="entry name" value="CSD_2"/>
    <property type="match status" value="1"/>
</dbReference>
<evidence type="ECO:0000256" key="2">
    <source>
        <dbReference type="ARBA" id="ARBA00022490"/>
    </source>
</evidence>
<gene>
    <name evidence="5" type="ORF">CHH28_11705</name>
</gene>
<dbReference type="InterPro" id="IPR002059">
    <property type="entry name" value="CSP_DNA-bd"/>
</dbReference>
<accession>A0A222FKJ6</accession>
<organism evidence="5 6">
    <name type="scientific">Bacterioplanes sanyensis</name>
    <dbReference type="NCBI Taxonomy" id="1249553"/>
    <lineage>
        <taxon>Bacteria</taxon>
        <taxon>Pseudomonadati</taxon>
        <taxon>Pseudomonadota</taxon>
        <taxon>Gammaproteobacteria</taxon>
        <taxon>Oceanospirillales</taxon>
        <taxon>Oceanospirillaceae</taxon>
        <taxon>Bacterioplanes</taxon>
    </lineage>
</organism>
<reference evidence="5 6" key="1">
    <citation type="submission" date="2017-07" db="EMBL/GenBank/DDBJ databases">
        <title>Annotated genome sequence of Bacterioplanes sanyensis isolated from Red Sea.</title>
        <authorList>
            <person name="Rehman Z.U."/>
        </authorList>
    </citation>
    <scope>NUCLEOTIDE SEQUENCE [LARGE SCALE GENOMIC DNA]</scope>
    <source>
        <strain evidence="5 6">NV9</strain>
    </source>
</reference>